<comment type="caution">
    <text evidence="11">The sequence shown here is derived from an EMBL/GenBank/DDBJ whole genome shotgun (WGS) entry which is preliminary data.</text>
</comment>
<feature type="transmembrane region" description="Helical" evidence="9">
    <location>
        <begin position="102"/>
        <end position="119"/>
    </location>
</feature>
<evidence type="ECO:0000256" key="9">
    <source>
        <dbReference type="SAM" id="Phobius"/>
    </source>
</evidence>
<keyword evidence="3 8" id="KW-0813">Transport</keyword>
<feature type="transmembrane region" description="Helical" evidence="9">
    <location>
        <begin position="274"/>
        <end position="298"/>
    </location>
</feature>
<comment type="subcellular location">
    <subcellularLocation>
        <location evidence="1 8">Cell membrane</location>
        <topology evidence="1 8">Multi-pass membrane protein</topology>
    </subcellularLocation>
</comment>
<feature type="transmembrane region" description="Helical" evidence="9">
    <location>
        <begin position="243"/>
        <end position="262"/>
    </location>
</feature>
<protein>
    <submittedName>
        <fullName evidence="11">Metal ABC transporter permease</fullName>
    </submittedName>
</protein>
<dbReference type="GO" id="GO:0043190">
    <property type="term" value="C:ATP-binding cassette (ABC) transporter complex"/>
    <property type="evidence" value="ECO:0007669"/>
    <property type="project" value="InterPro"/>
</dbReference>
<keyword evidence="6 9" id="KW-1133">Transmembrane helix</keyword>
<dbReference type="SUPFAM" id="SSF81345">
    <property type="entry name" value="ABC transporter involved in vitamin B12 uptake, BtuC"/>
    <property type="match status" value="1"/>
</dbReference>
<dbReference type="GO" id="GO:0046914">
    <property type="term" value="F:transition metal ion binding"/>
    <property type="evidence" value="ECO:0007669"/>
    <property type="project" value="InterPro"/>
</dbReference>
<dbReference type="GO" id="GO:0010043">
    <property type="term" value="P:response to zinc ion"/>
    <property type="evidence" value="ECO:0007669"/>
    <property type="project" value="TreeGrafter"/>
</dbReference>
<dbReference type="InterPro" id="IPR001367">
    <property type="entry name" value="Fe_dep_repressor"/>
</dbReference>
<dbReference type="GO" id="GO:0003700">
    <property type="term" value="F:DNA-binding transcription factor activity"/>
    <property type="evidence" value="ECO:0007669"/>
    <property type="project" value="InterPro"/>
</dbReference>
<evidence type="ECO:0000256" key="2">
    <source>
        <dbReference type="ARBA" id="ARBA00008034"/>
    </source>
</evidence>
<comment type="similarity">
    <text evidence="2 8">Belongs to the ABC-3 integral membrane protein family.</text>
</comment>
<reference evidence="11" key="1">
    <citation type="submission" date="2022-06" db="EMBL/GenBank/DDBJ databases">
        <title>Aeoliella straminimaris, a novel planctomycete from sediments.</title>
        <authorList>
            <person name="Vitorino I.R."/>
            <person name="Lage O.M."/>
        </authorList>
    </citation>
    <scope>NUCLEOTIDE SEQUENCE</scope>
    <source>
        <strain evidence="11">ICT_H6.2</strain>
    </source>
</reference>
<feature type="transmembrane region" description="Helical" evidence="9">
    <location>
        <begin position="215"/>
        <end position="236"/>
    </location>
</feature>
<dbReference type="Gene3D" id="1.10.3470.10">
    <property type="entry name" value="ABC transporter involved in vitamin B12 uptake, BtuC"/>
    <property type="match status" value="1"/>
</dbReference>
<dbReference type="PANTHER" id="PTHR30477:SF8">
    <property type="entry name" value="METAL TRANSPORT SYSTEM MEMBRANE PROTEIN CT_070-RELATED"/>
    <property type="match status" value="1"/>
</dbReference>
<dbReference type="GO" id="GO:0055085">
    <property type="term" value="P:transmembrane transport"/>
    <property type="evidence" value="ECO:0007669"/>
    <property type="project" value="InterPro"/>
</dbReference>
<dbReference type="PANTHER" id="PTHR30477">
    <property type="entry name" value="ABC-TRANSPORTER METAL-BINDING PROTEIN"/>
    <property type="match status" value="1"/>
</dbReference>
<keyword evidence="12" id="KW-1185">Reference proteome</keyword>
<dbReference type="InterPro" id="IPR036388">
    <property type="entry name" value="WH-like_DNA-bd_sf"/>
</dbReference>
<evidence type="ECO:0000256" key="6">
    <source>
        <dbReference type="ARBA" id="ARBA00022989"/>
    </source>
</evidence>
<evidence type="ECO:0000256" key="3">
    <source>
        <dbReference type="ARBA" id="ARBA00022448"/>
    </source>
</evidence>
<dbReference type="GO" id="GO:0046983">
    <property type="term" value="F:protein dimerization activity"/>
    <property type="evidence" value="ECO:0007669"/>
    <property type="project" value="InterPro"/>
</dbReference>
<evidence type="ECO:0000313" key="12">
    <source>
        <dbReference type="Proteomes" id="UP001155241"/>
    </source>
</evidence>
<dbReference type="SUPFAM" id="SSF47979">
    <property type="entry name" value="Iron-dependent repressor protein, dimerization domain"/>
    <property type="match status" value="1"/>
</dbReference>
<name>A0A9X2FCR5_9BACT</name>
<evidence type="ECO:0000259" key="10">
    <source>
        <dbReference type="Pfam" id="PF02742"/>
    </source>
</evidence>
<dbReference type="Proteomes" id="UP001155241">
    <property type="component" value="Unassembled WGS sequence"/>
</dbReference>
<proteinExistence type="inferred from homology"/>
<gene>
    <name evidence="11" type="ORF">NG895_22000</name>
</gene>
<evidence type="ECO:0000256" key="1">
    <source>
        <dbReference type="ARBA" id="ARBA00004651"/>
    </source>
</evidence>
<dbReference type="AlphaFoldDB" id="A0A9X2FCR5"/>
<sequence>MMILAVNNLLDPDTLPMVLRIMVMAVLVNLSCALVGSFLVLRRMSLMGDALSHAVLPGLVVAFLFSGSLSIVPMFIGAVLAGVATTFLTQTLHHYGRLSTDAAMGVVFTSLFALGVVLLKLFGSRVHLDAACVYEGSLIMVLDTIRVGGLELPRQILVALPVLLVNVLVVAVLWKELKITTFDSALATAIGISAPVMHYTLMTLVALTAVASFQVVGSILVVAMLIIPPAAAQLCVERLGRMVLLSCLIGALVGVLGTLIAVRYDLSPPGTMAVLAGSIYALAAIFSPTGGLAARAWFNYQTSARIVREDILAMLYRVEEYDRSRKIARADAIEAVGGGFTARHALRTLVRRGGVTRDEGGLMLTDSGRAQAAQLVRTHRLWEAYLVDELGLPVDHVHEPAHRVEHFLDEEIREQLAERLPEGAEDPHGREIPE</sequence>
<evidence type="ECO:0000256" key="5">
    <source>
        <dbReference type="ARBA" id="ARBA00022692"/>
    </source>
</evidence>
<dbReference type="Pfam" id="PF02742">
    <property type="entry name" value="Fe_dep_repr_C"/>
    <property type="match status" value="1"/>
</dbReference>
<dbReference type="Gene3D" id="1.10.10.10">
    <property type="entry name" value="Winged helix-like DNA-binding domain superfamily/Winged helix DNA-binding domain"/>
    <property type="match status" value="1"/>
</dbReference>
<dbReference type="RefSeq" id="WP_252854694.1">
    <property type="nucleotide sequence ID" value="NZ_JAMXLR010000076.1"/>
</dbReference>
<organism evidence="11 12">
    <name type="scientific">Aeoliella straminimaris</name>
    <dbReference type="NCBI Taxonomy" id="2954799"/>
    <lineage>
        <taxon>Bacteria</taxon>
        <taxon>Pseudomonadati</taxon>
        <taxon>Planctomycetota</taxon>
        <taxon>Planctomycetia</taxon>
        <taxon>Pirellulales</taxon>
        <taxon>Lacipirellulaceae</taxon>
        <taxon>Aeoliella</taxon>
    </lineage>
</organism>
<dbReference type="InterPro" id="IPR001626">
    <property type="entry name" value="ABC_TroCD"/>
</dbReference>
<dbReference type="SMART" id="SM00529">
    <property type="entry name" value="HTH_DTXR"/>
    <property type="match status" value="1"/>
</dbReference>
<feature type="transmembrane region" description="Helical" evidence="9">
    <location>
        <begin position="17"/>
        <end position="41"/>
    </location>
</feature>
<dbReference type="InterPro" id="IPR036421">
    <property type="entry name" value="Fe_dep_repressor_sf"/>
</dbReference>
<evidence type="ECO:0000256" key="8">
    <source>
        <dbReference type="RuleBase" id="RU003943"/>
    </source>
</evidence>
<keyword evidence="7 9" id="KW-0472">Membrane</keyword>
<accession>A0A9X2FCR5</accession>
<dbReference type="EMBL" id="JAMXLR010000076">
    <property type="protein sequence ID" value="MCO6046580.1"/>
    <property type="molecule type" value="Genomic_DNA"/>
</dbReference>
<dbReference type="CDD" id="cd06550">
    <property type="entry name" value="TM_ABC_iron-siderophores_like"/>
    <property type="match status" value="1"/>
</dbReference>
<feature type="transmembrane region" description="Helical" evidence="9">
    <location>
        <begin position="156"/>
        <end position="174"/>
    </location>
</feature>
<dbReference type="InterPro" id="IPR037294">
    <property type="entry name" value="ABC_BtuC-like"/>
</dbReference>
<dbReference type="InterPro" id="IPR022689">
    <property type="entry name" value="Iron_dep_repressor"/>
</dbReference>
<evidence type="ECO:0000256" key="4">
    <source>
        <dbReference type="ARBA" id="ARBA00022475"/>
    </source>
</evidence>
<feature type="domain" description="Iron dependent repressor metal binding and dimerisation" evidence="10">
    <location>
        <begin position="365"/>
        <end position="434"/>
    </location>
</feature>
<feature type="transmembrane region" description="Helical" evidence="9">
    <location>
        <begin position="53"/>
        <end position="82"/>
    </location>
</feature>
<evidence type="ECO:0000256" key="7">
    <source>
        <dbReference type="ARBA" id="ARBA00023136"/>
    </source>
</evidence>
<dbReference type="Pfam" id="PF00950">
    <property type="entry name" value="ABC-3"/>
    <property type="match status" value="1"/>
</dbReference>
<evidence type="ECO:0000313" key="11">
    <source>
        <dbReference type="EMBL" id="MCO6046580.1"/>
    </source>
</evidence>
<keyword evidence="5 8" id="KW-0812">Transmembrane</keyword>
<keyword evidence="4" id="KW-1003">Cell membrane</keyword>